<dbReference type="OrthoDB" id="5132737at2759"/>
<dbReference type="PANTHER" id="PTHR42470:SF2">
    <property type="match status" value="1"/>
</dbReference>
<feature type="compositionally biased region" description="Basic residues" evidence="1">
    <location>
        <begin position="22"/>
        <end position="33"/>
    </location>
</feature>
<gene>
    <name evidence="3" type="ORF">P154DRAFT_554896</name>
</gene>
<dbReference type="AlphaFoldDB" id="A0A6A5WCV2"/>
<sequence>MPMAPRPNSTSVRNRRQPATGPRKKIPIAKSTRRASTQNSARLQPPPTPLALTSQPGRTKWKPQQEDFEAEANKPKGVYPANQLRRLPPRPRHEFPENLKEDSDTETKPESFAQPPPTPPAQRRKGLRLKGADLIQTTPGSAQQAKTPKRLQEEDEVSHPSLEPFPKRVRTSTASARKPVRWKTITEARVDYWREKQTWPTEEQENTMDRFRDLVQPALVRKKSLASLRRKRSDASIDNETVSTRTPSDQQPREQKCAPYRHRRYEGQLSERGSFMSRYKGGISAKSKALCQRLLNSPQSPPKDTFFKDEVFEKVLESVKGRNETRVIRDIAQLIVPPAEPLAILGAEHLDPLRETTNAGWNSAMPFHGPRPQPDYSLGFKREAFTPEQLQKLQPFIGNELEDYSFIAATYDMYFPFLTSEVKCGASALDIADRQNAHSQTVALRGLITLFQCVGREDELHQEINGFSISHSDEQVRVWGHYAVINGKPTFYRHPIANFAISKTEQGDNRWTAYTFVRNIYDSWLPGHFLRICSVIDMLPADLTFKVSEQPELRTQDPEMGSSRSGLSQQLEDYDLADEGVILDSQPSVNPITPGTSIDTGSSNPKKKKTK</sequence>
<feature type="region of interest" description="Disordered" evidence="1">
    <location>
        <begin position="225"/>
        <end position="257"/>
    </location>
</feature>
<feature type="domain" description="DUF7924" evidence="2">
    <location>
        <begin position="312"/>
        <end position="536"/>
    </location>
</feature>
<feature type="region of interest" description="Disordered" evidence="1">
    <location>
        <begin position="1"/>
        <end position="173"/>
    </location>
</feature>
<feature type="compositionally biased region" description="Polar residues" evidence="1">
    <location>
        <begin position="238"/>
        <end position="250"/>
    </location>
</feature>
<keyword evidence="4" id="KW-1185">Reference proteome</keyword>
<name>A0A6A5WCV2_9PLEO</name>
<protein>
    <recommendedName>
        <fullName evidence="2">DUF7924 domain-containing protein</fullName>
    </recommendedName>
</protein>
<proteinExistence type="predicted"/>
<dbReference type="PANTHER" id="PTHR42470">
    <property type="entry name" value="VAST DOMAIN-CONTAINING PROTEIN"/>
    <property type="match status" value="1"/>
</dbReference>
<evidence type="ECO:0000313" key="3">
    <source>
        <dbReference type="EMBL" id="KAF1999267.1"/>
    </source>
</evidence>
<evidence type="ECO:0000256" key="1">
    <source>
        <dbReference type="SAM" id="MobiDB-lite"/>
    </source>
</evidence>
<dbReference type="Pfam" id="PF25545">
    <property type="entry name" value="DUF7924"/>
    <property type="match status" value="1"/>
</dbReference>
<accession>A0A6A5WCV2</accession>
<reference evidence="3" key="1">
    <citation type="journal article" date="2020" name="Stud. Mycol.">
        <title>101 Dothideomycetes genomes: a test case for predicting lifestyles and emergence of pathogens.</title>
        <authorList>
            <person name="Haridas S."/>
            <person name="Albert R."/>
            <person name="Binder M."/>
            <person name="Bloem J."/>
            <person name="Labutti K."/>
            <person name="Salamov A."/>
            <person name="Andreopoulos B."/>
            <person name="Baker S."/>
            <person name="Barry K."/>
            <person name="Bills G."/>
            <person name="Bluhm B."/>
            <person name="Cannon C."/>
            <person name="Castanera R."/>
            <person name="Culley D."/>
            <person name="Daum C."/>
            <person name="Ezra D."/>
            <person name="Gonzalez J."/>
            <person name="Henrissat B."/>
            <person name="Kuo A."/>
            <person name="Liang C."/>
            <person name="Lipzen A."/>
            <person name="Lutzoni F."/>
            <person name="Magnuson J."/>
            <person name="Mondo S."/>
            <person name="Nolan M."/>
            <person name="Ohm R."/>
            <person name="Pangilinan J."/>
            <person name="Park H.-J."/>
            <person name="Ramirez L."/>
            <person name="Alfaro M."/>
            <person name="Sun H."/>
            <person name="Tritt A."/>
            <person name="Yoshinaga Y."/>
            <person name="Zwiers L.-H."/>
            <person name="Turgeon B."/>
            <person name="Goodwin S."/>
            <person name="Spatafora J."/>
            <person name="Crous P."/>
            <person name="Grigoriev I."/>
        </authorList>
    </citation>
    <scope>NUCLEOTIDE SEQUENCE</scope>
    <source>
        <strain evidence="3">CBS 123094</strain>
    </source>
</reference>
<feature type="compositionally biased region" description="Polar residues" evidence="1">
    <location>
        <begin position="135"/>
        <end position="146"/>
    </location>
</feature>
<dbReference type="EMBL" id="ML977597">
    <property type="protein sequence ID" value="KAF1999267.1"/>
    <property type="molecule type" value="Genomic_DNA"/>
</dbReference>
<evidence type="ECO:0000259" key="2">
    <source>
        <dbReference type="Pfam" id="PF25545"/>
    </source>
</evidence>
<evidence type="ECO:0000313" key="4">
    <source>
        <dbReference type="Proteomes" id="UP000799779"/>
    </source>
</evidence>
<organism evidence="3 4">
    <name type="scientific">Amniculicola lignicola CBS 123094</name>
    <dbReference type="NCBI Taxonomy" id="1392246"/>
    <lineage>
        <taxon>Eukaryota</taxon>
        <taxon>Fungi</taxon>
        <taxon>Dikarya</taxon>
        <taxon>Ascomycota</taxon>
        <taxon>Pezizomycotina</taxon>
        <taxon>Dothideomycetes</taxon>
        <taxon>Pleosporomycetidae</taxon>
        <taxon>Pleosporales</taxon>
        <taxon>Amniculicolaceae</taxon>
        <taxon>Amniculicola</taxon>
    </lineage>
</organism>
<dbReference type="InterPro" id="IPR057684">
    <property type="entry name" value="DUF7924"/>
</dbReference>
<feature type="compositionally biased region" description="Polar residues" evidence="1">
    <location>
        <begin position="585"/>
        <end position="604"/>
    </location>
</feature>
<feature type="region of interest" description="Disordered" evidence="1">
    <location>
        <begin position="584"/>
        <end position="611"/>
    </location>
</feature>
<dbReference type="Proteomes" id="UP000799779">
    <property type="component" value="Unassembled WGS sequence"/>
</dbReference>
<feature type="compositionally biased region" description="Basic and acidic residues" evidence="1">
    <location>
        <begin position="91"/>
        <end position="109"/>
    </location>
</feature>